<keyword evidence="2" id="KW-1185">Reference proteome</keyword>
<evidence type="ECO:0000313" key="2">
    <source>
        <dbReference type="Proteomes" id="UP000466794"/>
    </source>
</evidence>
<evidence type="ECO:0000313" key="1">
    <source>
        <dbReference type="EMBL" id="MVU78268.1"/>
    </source>
</evidence>
<evidence type="ECO:0008006" key="3">
    <source>
        <dbReference type="Google" id="ProtNLM"/>
    </source>
</evidence>
<comment type="caution">
    <text evidence="1">The sequence shown here is derived from an EMBL/GenBank/DDBJ whole genome shotgun (WGS) entry which is preliminary data.</text>
</comment>
<proteinExistence type="predicted"/>
<dbReference type="Gene3D" id="1.10.1200.20">
    <property type="entry name" value="Colicin E immunity protein"/>
    <property type="match status" value="1"/>
</dbReference>
<dbReference type="InterPro" id="IPR035900">
    <property type="entry name" value="Colicin_E_sf"/>
</dbReference>
<dbReference type="AlphaFoldDB" id="A0A7K1UWP6"/>
<organism evidence="1 2">
    <name type="scientific">Nocardia terrae</name>
    <dbReference type="NCBI Taxonomy" id="2675851"/>
    <lineage>
        <taxon>Bacteria</taxon>
        <taxon>Bacillati</taxon>
        <taxon>Actinomycetota</taxon>
        <taxon>Actinomycetes</taxon>
        <taxon>Mycobacteriales</taxon>
        <taxon>Nocardiaceae</taxon>
        <taxon>Nocardia</taxon>
    </lineage>
</organism>
<dbReference type="Proteomes" id="UP000466794">
    <property type="component" value="Unassembled WGS sequence"/>
</dbReference>
<name>A0A7K1UWP6_9NOCA</name>
<protein>
    <recommendedName>
        <fullName evidence="3">Bacteriocin immunity protein</fullName>
    </recommendedName>
</protein>
<accession>A0A7K1UWP6</accession>
<reference evidence="1 2" key="1">
    <citation type="submission" date="2019-12" db="EMBL/GenBank/DDBJ databases">
        <title>Nocardia sp. nov. ET3-3 isolated from soil.</title>
        <authorList>
            <person name="Kanchanasin P."/>
            <person name="Tanasupawat S."/>
            <person name="Yuki M."/>
            <person name="Kudo T."/>
        </authorList>
    </citation>
    <scope>NUCLEOTIDE SEQUENCE [LARGE SCALE GENOMIC DNA]</scope>
    <source>
        <strain evidence="1 2">ET3-3</strain>
    </source>
</reference>
<dbReference type="EMBL" id="WRPP01000002">
    <property type="protein sequence ID" value="MVU78268.1"/>
    <property type="molecule type" value="Genomic_DNA"/>
</dbReference>
<sequence length="73" mass="8365">MAREELIELVTRLYEGQGDETEQDAWLQTLKDSVADPRISDYIFWDNSNPRLTPEQIVDKALAYRLIALGGPE</sequence>
<gene>
    <name evidence="1" type="ORF">GPX89_13565</name>
</gene>
<dbReference type="SUPFAM" id="SSF47345">
    <property type="entry name" value="Colicin E immunity proteins"/>
    <property type="match status" value="1"/>
</dbReference>